<feature type="compositionally biased region" description="Polar residues" evidence="2">
    <location>
        <begin position="235"/>
        <end position="253"/>
    </location>
</feature>
<evidence type="ECO:0000313" key="3">
    <source>
        <dbReference type="EMBL" id="EPY29225.1"/>
    </source>
</evidence>
<feature type="coiled-coil region" evidence="1">
    <location>
        <begin position="58"/>
        <end position="85"/>
    </location>
</feature>
<dbReference type="Proteomes" id="UP000015354">
    <property type="component" value="Unassembled WGS sequence"/>
</dbReference>
<feature type="region of interest" description="Disordered" evidence="2">
    <location>
        <begin position="1"/>
        <end position="58"/>
    </location>
</feature>
<evidence type="ECO:0000256" key="2">
    <source>
        <dbReference type="SAM" id="MobiDB-lite"/>
    </source>
</evidence>
<dbReference type="EMBL" id="ATMH01004662">
    <property type="protein sequence ID" value="EPY29225.1"/>
    <property type="molecule type" value="Genomic_DNA"/>
</dbReference>
<feature type="region of interest" description="Disordered" evidence="2">
    <location>
        <begin position="110"/>
        <end position="147"/>
    </location>
</feature>
<name>S9W003_9TRYP</name>
<organism evidence="3 4">
    <name type="scientific">Strigomonas culicis</name>
    <dbReference type="NCBI Taxonomy" id="28005"/>
    <lineage>
        <taxon>Eukaryota</taxon>
        <taxon>Discoba</taxon>
        <taxon>Euglenozoa</taxon>
        <taxon>Kinetoplastea</taxon>
        <taxon>Metakinetoplastina</taxon>
        <taxon>Trypanosomatida</taxon>
        <taxon>Trypanosomatidae</taxon>
        <taxon>Strigomonadinae</taxon>
        <taxon>Strigomonas</taxon>
    </lineage>
</organism>
<dbReference type="OrthoDB" id="262418at2759"/>
<feature type="compositionally biased region" description="Polar residues" evidence="2">
    <location>
        <begin position="1"/>
        <end position="11"/>
    </location>
</feature>
<keyword evidence="4" id="KW-1185">Reference proteome</keyword>
<comment type="caution">
    <text evidence="3">The sequence shown here is derived from an EMBL/GenBank/DDBJ whole genome shotgun (WGS) entry which is preliminary data.</text>
</comment>
<proteinExistence type="predicted"/>
<dbReference type="AlphaFoldDB" id="S9W003"/>
<feature type="region of interest" description="Disordered" evidence="2">
    <location>
        <begin position="235"/>
        <end position="264"/>
    </location>
</feature>
<protein>
    <submittedName>
        <fullName evidence="3">Uncharacterized protein</fullName>
    </submittedName>
</protein>
<feature type="compositionally biased region" description="Low complexity" evidence="2">
    <location>
        <begin position="128"/>
        <end position="138"/>
    </location>
</feature>
<gene>
    <name evidence="3" type="ORF">STCU_04662</name>
</gene>
<evidence type="ECO:0000256" key="1">
    <source>
        <dbReference type="SAM" id="Coils"/>
    </source>
</evidence>
<sequence>MSTTASASQSVVPVLRPSSKGAVAAQRLTRAGASPSPVAVDKGDLKSAPSAPDAKGQLETIHDELEDLRLRRQQLEERRVRLLAASIPPSRPAGQVEGCASCHVSAISHAKKESHGSAHPTVNESRRTNTSVSRTSSVARRHPLGSAGLSHLKVNEASIVSEKIRREQLHHDPYFQLKEAMKKATQEDTMCAIGSFLLEDSSKVYTFGRERRFRPLVGEKGNYYLGTDMEIEQSMNHRPTRSRSANVTPTVYSGTPGPGAYTPRYGKLSKPSILTLYQ</sequence>
<accession>S9W003</accession>
<reference evidence="3 4" key="1">
    <citation type="journal article" date="2013" name="PLoS ONE">
        <title>Predicting the Proteins of Angomonas deanei, Strigomonas culicis and Their Respective Endosymbionts Reveals New Aspects of the Trypanosomatidae Family.</title>
        <authorList>
            <person name="Motta M.C."/>
            <person name="Martins A.C."/>
            <person name="de Souza S.S."/>
            <person name="Catta-Preta C.M."/>
            <person name="Silva R."/>
            <person name="Klein C.C."/>
            <person name="de Almeida L.G."/>
            <person name="de Lima Cunha O."/>
            <person name="Ciapina L.P."/>
            <person name="Brocchi M."/>
            <person name="Colabardini A.C."/>
            <person name="de Araujo Lima B."/>
            <person name="Machado C.R."/>
            <person name="de Almeida Soares C.M."/>
            <person name="Probst C.M."/>
            <person name="de Menezes C.B."/>
            <person name="Thompson C.E."/>
            <person name="Bartholomeu D.C."/>
            <person name="Gradia D.F."/>
            <person name="Pavoni D.P."/>
            <person name="Grisard E.C."/>
            <person name="Fantinatti-Garboggini F."/>
            <person name="Marchini F.K."/>
            <person name="Rodrigues-Luiz G.F."/>
            <person name="Wagner G."/>
            <person name="Goldman G.H."/>
            <person name="Fietto J.L."/>
            <person name="Elias M.C."/>
            <person name="Goldman M.H."/>
            <person name="Sagot M.F."/>
            <person name="Pereira M."/>
            <person name="Stoco P.H."/>
            <person name="de Mendonca-Neto R.P."/>
            <person name="Teixeira S.M."/>
            <person name="Maciel T.E."/>
            <person name="de Oliveira Mendes T.A."/>
            <person name="Urmenyi T.P."/>
            <person name="de Souza W."/>
            <person name="Schenkman S."/>
            <person name="de Vasconcelos A.T."/>
        </authorList>
    </citation>
    <scope>NUCLEOTIDE SEQUENCE [LARGE SCALE GENOMIC DNA]</scope>
</reference>
<evidence type="ECO:0000313" key="4">
    <source>
        <dbReference type="Proteomes" id="UP000015354"/>
    </source>
</evidence>
<keyword evidence="1" id="KW-0175">Coiled coil</keyword>